<name>A0A427B549_ENSVE</name>
<proteinExistence type="predicted"/>
<comment type="caution">
    <text evidence="1">The sequence shown here is derived from an EMBL/GenBank/DDBJ whole genome shotgun (WGS) entry which is preliminary data.</text>
</comment>
<protein>
    <submittedName>
        <fullName evidence="1">Uncharacterized protein</fullName>
    </submittedName>
</protein>
<dbReference type="AlphaFoldDB" id="A0A427B549"/>
<accession>A0A427B549</accession>
<evidence type="ECO:0000313" key="2">
    <source>
        <dbReference type="Proteomes" id="UP000287651"/>
    </source>
</evidence>
<organism evidence="1 2">
    <name type="scientific">Ensete ventricosum</name>
    <name type="common">Abyssinian banana</name>
    <name type="synonym">Musa ensete</name>
    <dbReference type="NCBI Taxonomy" id="4639"/>
    <lineage>
        <taxon>Eukaryota</taxon>
        <taxon>Viridiplantae</taxon>
        <taxon>Streptophyta</taxon>
        <taxon>Embryophyta</taxon>
        <taxon>Tracheophyta</taxon>
        <taxon>Spermatophyta</taxon>
        <taxon>Magnoliopsida</taxon>
        <taxon>Liliopsida</taxon>
        <taxon>Zingiberales</taxon>
        <taxon>Musaceae</taxon>
        <taxon>Ensete</taxon>
    </lineage>
</organism>
<dbReference type="EMBL" id="AMZH03000465">
    <property type="protein sequence ID" value="RRT83602.1"/>
    <property type="molecule type" value="Genomic_DNA"/>
</dbReference>
<dbReference type="Proteomes" id="UP000287651">
    <property type="component" value="Unassembled WGS sequence"/>
</dbReference>
<reference evidence="1 2" key="1">
    <citation type="journal article" date="2014" name="Agronomy (Basel)">
        <title>A Draft Genome Sequence for Ensete ventricosum, the Drought-Tolerant Tree Against Hunger.</title>
        <authorList>
            <person name="Harrison J."/>
            <person name="Moore K.A."/>
            <person name="Paszkiewicz K."/>
            <person name="Jones T."/>
            <person name="Grant M."/>
            <person name="Ambacheew D."/>
            <person name="Muzemil S."/>
            <person name="Studholme D.J."/>
        </authorList>
    </citation>
    <scope>NUCLEOTIDE SEQUENCE [LARGE SCALE GENOMIC DNA]</scope>
</reference>
<sequence>KGRVSDPTQAQAKSAPNWEGPYRIVKTIREGTYTLARLDDKQLPRTWHIPTLGNSTHDKISE</sequence>
<gene>
    <name evidence="1" type="ORF">B296_00015506</name>
</gene>
<feature type="non-terminal residue" evidence="1">
    <location>
        <position position="1"/>
    </location>
</feature>
<evidence type="ECO:0000313" key="1">
    <source>
        <dbReference type="EMBL" id="RRT83602.1"/>
    </source>
</evidence>